<keyword evidence="10" id="KW-1185">Reference proteome</keyword>
<comment type="similarity">
    <text evidence="3">Belongs to the HARBI1 family.</text>
</comment>
<evidence type="ECO:0000256" key="6">
    <source>
        <dbReference type="ARBA" id="ARBA00022801"/>
    </source>
</evidence>
<accession>A0AB40BQ94</accession>
<name>A0AB40BQ94_DIOCR</name>
<reference evidence="11" key="1">
    <citation type="submission" date="2025-08" db="UniProtKB">
        <authorList>
            <consortium name="RefSeq"/>
        </authorList>
    </citation>
    <scope>IDENTIFICATION</scope>
</reference>
<feature type="domain" description="DUF8040" evidence="9">
    <location>
        <begin position="1"/>
        <end position="70"/>
    </location>
</feature>
<keyword evidence="4" id="KW-0540">Nuclease</keyword>
<keyword evidence="5" id="KW-0479">Metal-binding</keyword>
<dbReference type="Pfam" id="PF13359">
    <property type="entry name" value="DDE_Tnp_4"/>
    <property type="match status" value="1"/>
</dbReference>
<evidence type="ECO:0000313" key="10">
    <source>
        <dbReference type="Proteomes" id="UP001515500"/>
    </source>
</evidence>
<organism evidence="10 11">
    <name type="scientific">Dioscorea cayennensis subsp. rotundata</name>
    <name type="common">White Guinea yam</name>
    <name type="synonym">Dioscorea rotundata</name>
    <dbReference type="NCBI Taxonomy" id="55577"/>
    <lineage>
        <taxon>Eukaryota</taxon>
        <taxon>Viridiplantae</taxon>
        <taxon>Streptophyta</taxon>
        <taxon>Embryophyta</taxon>
        <taxon>Tracheophyta</taxon>
        <taxon>Spermatophyta</taxon>
        <taxon>Magnoliopsida</taxon>
        <taxon>Liliopsida</taxon>
        <taxon>Dioscoreales</taxon>
        <taxon>Dioscoreaceae</taxon>
        <taxon>Dioscorea</taxon>
    </lineage>
</organism>
<dbReference type="InterPro" id="IPR058353">
    <property type="entry name" value="DUF8040"/>
</dbReference>
<dbReference type="GO" id="GO:0046872">
    <property type="term" value="F:metal ion binding"/>
    <property type="evidence" value="ECO:0007669"/>
    <property type="project" value="UniProtKB-KW"/>
</dbReference>
<dbReference type="PANTHER" id="PTHR22930:SF281">
    <property type="entry name" value="NUCLEASE"/>
    <property type="match status" value="1"/>
</dbReference>
<dbReference type="AlphaFoldDB" id="A0AB40BQ94"/>
<dbReference type="RefSeq" id="XP_039129647.1">
    <property type="nucleotide sequence ID" value="XM_039273713.1"/>
</dbReference>
<evidence type="ECO:0000313" key="11">
    <source>
        <dbReference type="RefSeq" id="XP_039129647.1"/>
    </source>
</evidence>
<protein>
    <submittedName>
        <fullName evidence="11">Protein ALP1-like</fullName>
    </submittedName>
</protein>
<evidence type="ECO:0000259" key="8">
    <source>
        <dbReference type="Pfam" id="PF13359"/>
    </source>
</evidence>
<comment type="cofactor">
    <cofactor evidence="1">
        <name>a divalent metal cation</name>
        <dbReference type="ChEBI" id="CHEBI:60240"/>
    </cofactor>
</comment>
<evidence type="ECO:0000256" key="2">
    <source>
        <dbReference type="ARBA" id="ARBA00004123"/>
    </source>
</evidence>
<evidence type="ECO:0000256" key="1">
    <source>
        <dbReference type="ARBA" id="ARBA00001968"/>
    </source>
</evidence>
<dbReference type="Proteomes" id="UP001515500">
    <property type="component" value="Chromosome 7"/>
</dbReference>
<dbReference type="GO" id="GO:0004518">
    <property type="term" value="F:nuclease activity"/>
    <property type="evidence" value="ECO:0007669"/>
    <property type="project" value="UniProtKB-KW"/>
</dbReference>
<dbReference type="GO" id="GO:0016787">
    <property type="term" value="F:hydrolase activity"/>
    <property type="evidence" value="ECO:0007669"/>
    <property type="project" value="UniProtKB-KW"/>
</dbReference>
<keyword evidence="6" id="KW-0378">Hydrolase</keyword>
<dbReference type="PANTHER" id="PTHR22930">
    <property type="match status" value="1"/>
</dbReference>
<evidence type="ECO:0000256" key="3">
    <source>
        <dbReference type="ARBA" id="ARBA00006958"/>
    </source>
</evidence>
<gene>
    <name evidence="11" type="primary">LOC120265750</name>
</gene>
<evidence type="ECO:0000256" key="4">
    <source>
        <dbReference type="ARBA" id="ARBA00022722"/>
    </source>
</evidence>
<proteinExistence type="inferred from homology"/>
<feature type="domain" description="DDE Tnp4" evidence="8">
    <location>
        <begin position="102"/>
        <end position="262"/>
    </location>
</feature>
<sequence length="320" mass="36857">MDRQCFHSLCQLLTITGGLRGTRNVLVEEMIAMFLNIVAHHVKNRVIKFDFVRSAETVSRHFHAVLKAITLCHKVLLKKPEPVLEDSIDFRWKWFKNCLGALDGTHIKVNVPKADRPRYRTRKSEITTNVLAVCSQDMQFIYVLSGWEGSAHDGRVLRDAVTKPNGLKVPNGFYYLVDSGYANCPGFLAPFRGQRYHLSSWADGRQPRTAQEFFNMKHASARNVIERTFGLLKIRWKILASPSFYNIATQRRIINACCLLHNFIRKEMEEDPAESEIDNLMLGENTEDDVDNITAVDPTDEWTQFRNDMAVDMFNTWRST</sequence>
<dbReference type="InterPro" id="IPR027806">
    <property type="entry name" value="HARBI1_dom"/>
</dbReference>
<comment type="subcellular location">
    <subcellularLocation>
        <location evidence="2">Nucleus</location>
    </subcellularLocation>
</comment>
<evidence type="ECO:0000256" key="5">
    <source>
        <dbReference type="ARBA" id="ARBA00022723"/>
    </source>
</evidence>
<keyword evidence="7" id="KW-0539">Nucleus</keyword>
<dbReference type="GO" id="GO:0005634">
    <property type="term" value="C:nucleus"/>
    <property type="evidence" value="ECO:0007669"/>
    <property type="project" value="UniProtKB-SubCell"/>
</dbReference>
<dbReference type="InterPro" id="IPR045249">
    <property type="entry name" value="HARBI1-like"/>
</dbReference>
<evidence type="ECO:0000259" key="9">
    <source>
        <dbReference type="Pfam" id="PF26138"/>
    </source>
</evidence>
<dbReference type="GeneID" id="120265750"/>
<dbReference type="Pfam" id="PF26138">
    <property type="entry name" value="DUF8040"/>
    <property type="match status" value="1"/>
</dbReference>
<evidence type="ECO:0000256" key="7">
    <source>
        <dbReference type="ARBA" id="ARBA00023242"/>
    </source>
</evidence>